<name>A0A100XY54_9EURY</name>
<dbReference type="SUPFAM" id="SSF56228">
    <property type="entry name" value="Aldehyde ferredoxin oxidoreductase, N-terminal domain"/>
    <property type="match status" value="1"/>
</dbReference>
<keyword evidence="7" id="KW-0411">Iron-sulfur</keyword>
<dbReference type="InterPro" id="IPR013983">
    <property type="entry name" value="Ald_Fedxn_OxRdtase_N"/>
</dbReference>
<evidence type="ECO:0000259" key="10">
    <source>
        <dbReference type="SMART" id="SM00790"/>
    </source>
</evidence>
<dbReference type="SMART" id="SM00790">
    <property type="entry name" value="AFOR_N"/>
    <property type="match status" value="1"/>
</dbReference>
<reference evidence="11 12" key="1">
    <citation type="submission" date="2015-10" db="EMBL/GenBank/DDBJ databases">
        <title>Draft genome sequence of Thermococcus celericrescens strain DSM 17994.</title>
        <authorList>
            <person name="Hong S.-J."/>
            <person name="Park C.-E."/>
            <person name="Shin J.-H."/>
        </authorList>
    </citation>
    <scope>NUCLEOTIDE SEQUENCE [LARGE SCALE GENOMIC DNA]</scope>
    <source>
        <strain evidence="11 12">DSM 17994</strain>
    </source>
</reference>
<protein>
    <submittedName>
        <fullName evidence="11">Aldehyde:ferredoxin oxidoreductase</fullName>
    </submittedName>
</protein>
<dbReference type="Gene3D" id="1.10.569.10">
    <property type="entry name" value="Aldehyde Ferredoxin Oxidoreductase Protein, subunit A, domain 2"/>
    <property type="match status" value="1"/>
</dbReference>
<dbReference type="GO" id="GO:0051539">
    <property type="term" value="F:4 iron, 4 sulfur cluster binding"/>
    <property type="evidence" value="ECO:0007669"/>
    <property type="project" value="UniProtKB-KW"/>
</dbReference>
<comment type="cofactor">
    <cofactor evidence="9">
        <name>tungstopterin</name>
        <dbReference type="ChEBI" id="CHEBI:30402"/>
    </cofactor>
</comment>
<organism evidence="11 12">
    <name type="scientific">Thermococcus celericrescens</name>
    <dbReference type="NCBI Taxonomy" id="227598"/>
    <lineage>
        <taxon>Archaea</taxon>
        <taxon>Methanobacteriati</taxon>
        <taxon>Methanobacteriota</taxon>
        <taxon>Thermococci</taxon>
        <taxon>Thermococcales</taxon>
        <taxon>Thermococcaceae</taxon>
        <taxon>Thermococcus</taxon>
    </lineage>
</organism>
<feature type="domain" description="Aldehyde ferredoxin oxidoreductase N-terminal" evidence="10">
    <location>
        <begin position="4"/>
        <end position="204"/>
    </location>
</feature>
<comment type="caution">
    <text evidence="11">The sequence shown here is derived from an EMBL/GenBank/DDBJ whole genome shotgun (WGS) entry which is preliminary data.</text>
</comment>
<dbReference type="Gene3D" id="1.10.599.10">
    <property type="entry name" value="Aldehyde Ferredoxin Oxidoreductase Protein, subunit A, domain 3"/>
    <property type="match status" value="1"/>
</dbReference>
<comment type="cofactor">
    <cofactor evidence="1">
        <name>[4Fe-4S] cluster</name>
        <dbReference type="ChEBI" id="CHEBI:49883"/>
    </cofactor>
</comment>
<dbReference type="Pfam" id="PF01314">
    <property type="entry name" value="AFOR_C"/>
    <property type="match status" value="1"/>
</dbReference>
<proteinExistence type="inferred from homology"/>
<dbReference type="GO" id="GO:0009055">
    <property type="term" value="F:electron transfer activity"/>
    <property type="evidence" value="ECO:0007669"/>
    <property type="project" value="InterPro"/>
</dbReference>
<evidence type="ECO:0000313" key="12">
    <source>
        <dbReference type="Proteomes" id="UP000053462"/>
    </source>
</evidence>
<evidence type="ECO:0000256" key="9">
    <source>
        <dbReference type="ARBA" id="ARBA00049934"/>
    </source>
</evidence>
<keyword evidence="6" id="KW-0408">Iron</keyword>
<keyword evidence="3" id="KW-0004">4Fe-4S</keyword>
<dbReference type="InterPro" id="IPR051919">
    <property type="entry name" value="W-dependent_AOR"/>
</dbReference>
<dbReference type="RefSeq" id="WP_058938613.1">
    <property type="nucleotide sequence ID" value="NZ_LLYW01000018.1"/>
</dbReference>
<dbReference type="Pfam" id="PF02730">
    <property type="entry name" value="AFOR_N"/>
    <property type="match status" value="1"/>
</dbReference>
<comment type="similarity">
    <text evidence="2">Belongs to the AOR/FOR family.</text>
</comment>
<accession>A0A100XY54</accession>
<dbReference type="AlphaFoldDB" id="A0A100XY54"/>
<dbReference type="PANTHER" id="PTHR30038">
    <property type="entry name" value="ALDEHYDE FERREDOXIN OXIDOREDUCTASE"/>
    <property type="match status" value="1"/>
</dbReference>
<dbReference type="PANTHER" id="PTHR30038:SF0">
    <property type="entry name" value="TUNGSTEN-CONTAINING ALDEHYDE FERREDOXIN OXIDOREDUCTASE"/>
    <property type="match status" value="1"/>
</dbReference>
<keyword evidence="12" id="KW-1185">Reference proteome</keyword>
<dbReference type="InterPro" id="IPR001203">
    <property type="entry name" value="OxRdtase_Ald_Fedxn_C"/>
</dbReference>
<evidence type="ECO:0000256" key="5">
    <source>
        <dbReference type="ARBA" id="ARBA00023002"/>
    </source>
</evidence>
<dbReference type="GO" id="GO:0016625">
    <property type="term" value="F:oxidoreductase activity, acting on the aldehyde or oxo group of donors, iron-sulfur protein as acceptor"/>
    <property type="evidence" value="ECO:0007669"/>
    <property type="project" value="InterPro"/>
</dbReference>
<dbReference type="OrthoDB" id="30771at2157"/>
<keyword evidence="4" id="KW-0479">Metal-binding</keyword>
<evidence type="ECO:0000256" key="8">
    <source>
        <dbReference type="ARBA" id="ARBA00023245"/>
    </source>
</evidence>
<dbReference type="InterPro" id="IPR036021">
    <property type="entry name" value="Tungsten_al_ferr_oxy-like_C"/>
</dbReference>
<dbReference type="InterPro" id="IPR036503">
    <property type="entry name" value="Ald_Fedxn_OxRdtase_N_sf"/>
</dbReference>
<dbReference type="InterPro" id="IPR013985">
    <property type="entry name" value="Ald_Fedxn_OxRdtase_dom3"/>
</dbReference>
<dbReference type="Proteomes" id="UP000053462">
    <property type="component" value="Unassembled WGS sequence"/>
</dbReference>
<evidence type="ECO:0000256" key="6">
    <source>
        <dbReference type="ARBA" id="ARBA00023004"/>
    </source>
</evidence>
<gene>
    <name evidence="11" type="ORF">APY94_05150</name>
</gene>
<keyword evidence="5" id="KW-0560">Oxidoreductase</keyword>
<dbReference type="SUPFAM" id="SSF48310">
    <property type="entry name" value="Aldehyde ferredoxin oxidoreductase, C-terminal domains"/>
    <property type="match status" value="1"/>
</dbReference>
<sequence length="621" mass="69446">MYGYHNRIARVNLTTGKVTYEELPDEVIRKFVGGKGLGYYLIYREVPPGTDPLSPANKFIFATGGLTGLIPGSSKVIAVSKSPETGLISDSSGGDAFGPKLKGHFDAIIIEGKAEEPVYLYVHDGEVEIRDAKHLWGRGNYEVARELWKEHPKASMALIGPAGERLSRIANVIYDTERASGRGGLGAVLGSKKVKAVVVEPGEKPKVAEPEEFQRLWQEFYEHFATDPKYEHTRNYGTSDALRSSASLGMSPAYNFSRPHIPDELASKLAGDEVKKYEVTPEWFVHGKSCPIKCARYVEVEYKGRKIRVKPEYESIAMLGAATGVFNFPAVAYFNWLVNHLGLDSIATGATIGWLFELVERGLITDEEIGFPVKGFGDEEAEEKLIKLMAERKGIGAVLADGVKRACERLGRGCEFAVHVKGMESPAWDPRGRRTYALSYATADVGASHLRGWPRPHQLPNQGPAKELVPSMIEGRDESYITDMLGTCKFVSYRMEDLARFYSLATGEEWTVERFRKIAQAVESIARIHDALDWVTPPLDDTIPPRWWEPEPDGPAEGNAAFIDYNDFLEARREFYRLRGWHEELGVPLPETMEELGYGEFRDDAERALEVVKKRMGFRQD</sequence>
<dbReference type="EMBL" id="LLYW01000018">
    <property type="protein sequence ID" value="KUH33583.1"/>
    <property type="molecule type" value="Genomic_DNA"/>
</dbReference>
<evidence type="ECO:0000256" key="1">
    <source>
        <dbReference type="ARBA" id="ARBA00001966"/>
    </source>
</evidence>
<keyword evidence="8" id="KW-0826">Tungsten</keyword>
<evidence type="ECO:0000256" key="4">
    <source>
        <dbReference type="ARBA" id="ARBA00022723"/>
    </source>
</evidence>
<dbReference type="Gene3D" id="3.60.9.10">
    <property type="entry name" value="Aldehyde ferredoxin oxidoreductase, N-terminal domain"/>
    <property type="match status" value="1"/>
</dbReference>
<evidence type="ECO:0000313" key="11">
    <source>
        <dbReference type="EMBL" id="KUH33583.1"/>
    </source>
</evidence>
<dbReference type="GO" id="GO:0046872">
    <property type="term" value="F:metal ion binding"/>
    <property type="evidence" value="ECO:0007669"/>
    <property type="project" value="UniProtKB-KW"/>
</dbReference>
<dbReference type="InterPro" id="IPR013984">
    <property type="entry name" value="Ald_Fedxn_OxRdtase_dom2"/>
</dbReference>
<evidence type="ECO:0000256" key="7">
    <source>
        <dbReference type="ARBA" id="ARBA00023014"/>
    </source>
</evidence>
<dbReference type="STRING" id="227598.APY94_05150"/>
<evidence type="ECO:0000256" key="3">
    <source>
        <dbReference type="ARBA" id="ARBA00022485"/>
    </source>
</evidence>
<evidence type="ECO:0000256" key="2">
    <source>
        <dbReference type="ARBA" id="ARBA00011032"/>
    </source>
</evidence>